<evidence type="ECO:0000313" key="1">
    <source>
        <dbReference type="EMBL" id="MCT2117679.1"/>
    </source>
</evidence>
<gene>
    <name evidence="2" type="ORF">AB6N35_04475</name>
    <name evidence="1" type="ORF">M3D93_07905</name>
</gene>
<proteinExistence type="predicted"/>
<sequence length="64" mass="6637">MGNQGLAALSLMPTLSLTALIPTAVGLVTSTSFWGAVAHSMGMLPQEAFIQAEQLGITLPPMPR</sequence>
<keyword evidence="4" id="KW-1185">Reference proteome</keyword>
<dbReference type="AlphaFoldDB" id="A0AAW5Q9P4"/>
<reference evidence="2" key="3">
    <citation type="submission" date="2024-07" db="EMBL/GenBank/DDBJ databases">
        <authorList>
            <person name="Wildschutte H."/>
        </authorList>
    </citation>
    <scope>NUCLEOTIDE SEQUENCE</scope>
    <source>
        <strain evidence="2">N60</strain>
    </source>
</reference>
<evidence type="ECO:0000313" key="3">
    <source>
        <dbReference type="Proteomes" id="UP001206890"/>
    </source>
</evidence>
<evidence type="ECO:0000313" key="2">
    <source>
        <dbReference type="EMBL" id="MEX6463615.1"/>
    </source>
</evidence>
<evidence type="ECO:0000313" key="4">
    <source>
        <dbReference type="Proteomes" id="UP001560293"/>
    </source>
</evidence>
<organism evidence="1 3">
    <name type="scientific">Dietzia cinnamea</name>
    <dbReference type="NCBI Taxonomy" id="321318"/>
    <lineage>
        <taxon>Bacteria</taxon>
        <taxon>Bacillati</taxon>
        <taxon>Actinomycetota</taxon>
        <taxon>Actinomycetes</taxon>
        <taxon>Mycobacteriales</taxon>
        <taxon>Dietziaceae</taxon>
        <taxon>Dietzia</taxon>
    </lineage>
</organism>
<comment type="caution">
    <text evidence="1">The sequence shown here is derived from an EMBL/GenBank/DDBJ whole genome shotgun (WGS) entry which is preliminary data.</text>
</comment>
<dbReference type="Proteomes" id="UP001560293">
    <property type="component" value="Unassembled WGS sequence"/>
</dbReference>
<reference evidence="1" key="1">
    <citation type="submission" date="2022-04" db="EMBL/GenBank/DDBJ databases">
        <title>Human microbiome associated bacterial genomes.</title>
        <authorList>
            <person name="Sandstrom S."/>
            <person name="Salamzade R."/>
            <person name="Kalan L.R."/>
        </authorList>
    </citation>
    <scope>NUCLEOTIDE SEQUENCE</scope>
    <source>
        <strain evidence="1">P3-SID1762</strain>
    </source>
</reference>
<dbReference type="EMBL" id="JALXTC010000029">
    <property type="protein sequence ID" value="MCT2117679.1"/>
    <property type="molecule type" value="Genomic_DNA"/>
</dbReference>
<dbReference type="RefSeq" id="WP_129591165.1">
    <property type="nucleotide sequence ID" value="NZ_JAFFGT010000011.1"/>
</dbReference>
<dbReference type="Proteomes" id="UP001206890">
    <property type="component" value="Unassembled WGS sequence"/>
</dbReference>
<accession>A0AAW5Q9P4</accession>
<name>A0AAW5Q9P4_9ACTN</name>
<dbReference type="EMBL" id="JBFTEZ010000002">
    <property type="protein sequence ID" value="MEX6463615.1"/>
    <property type="molecule type" value="Genomic_DNA"/>
</dbReference>
<reference evidence="4" key="2">
    <citation type="submission" date="2024-07" db="EMBL/GenBank/DDBJ databases">
        <title>Pseudomonas strain that inhibits Aeromonas fish pathogens.</title>
        <authorList>
            <person name="Wildschutte H."/>
        </authorList>
    </citation>
    <scope>NUCLEOTIDE SEQUENCE [LARGE SCALE GENOMIC DNA]</scope>
    <source>
        <strain evidence="4">n60</strain>
    </source>
</reference>
<protein>
    <submittedName>
        <fullName evidence="1">Uncharacterized protein</fullName>
    </submittedName>
</protein>